<feature type="non-terminal residue" evidence="2">
    <location>
        <position position="1"/>
    </location>
</feature>
<accession>A0AAW5N0P9</accession>
<comment type="caution">
    <text evidence="2">The sequence shown here is derived from an EMBL/GenBank/DDBJ whole genome shotgun (WGS) entry which is preliminary data.</text>
</comment>
<dbReference type="Proteomes" id="UP001206878">
    <property type="component" value="Unassembled WGS sequence"/>
</dbReference>
<sequence>KAGSKVTVKNKDGTTHTFTANKGAFNTGDIDGGSSATVTVKKPGTYAYHSNIHDSMKGTIKAK</sequence>
<name>A0AAW5N0P9_9ESCH</name>
<dbReference type="PANTHER" id="PTHR36507:SF1">
    <property type="entry name" value="BLL1555 PROTEIN"/>
    <property type="match status" value="1"/>
</dbReference>
<dbReference type="Gene3D" id="2.60.40.420">
    <property type="entry name" value="Cupredoxins - blue copper proteins"/>
    <property type="match status" value="1"/>
</dbReference>
<organism evidence="2 3">
    <name type="scientific">Escherichia marmotae</name>
    <dbReference type="NCBI Taxonomy" id="1499973"/>
    <lineage>
        <taxon>Bacteria</taxon>
        <taxon>Pseudomonadati</taxon>
        <taxon>Pseudomonadota</taxon>
        <taxon>Gammaproteobacteria</taxon>
        <taxon>Enterobacterales</taxon>
        <taxon>Enterobacteriaceae</taxon>
        <taxon>Escherichia</taxon>
    </lineage>
</organism>
<dbReference type="InterPro" id="IPR008972">
    <property type="entry name" value="Cupredoxin"/>
</dbReference>
<feature type="domain" description="EfeO-type cupredoxin-like" evidence="1">
    <location>
        <begin position="5"/>
        <end position="60"/>
    </location>
</feature>
<dbReference type="AlphaFoldDB" id="A0AAW5N0P9"/>
<dbReference type="InterPro" id="IPR052721">
    <property type="entry name" value="ET_Amicyanin"/>
</dbReference>
<evidence type="ECO:0000259" key="1">
    <source>
        <dbReference type="Pfam" id="PF13473"/>
    </source>
</evidence>
<reference evidence="2" key="1">
    <citation type="submission" date="2022-07" db="EMBL/GenBank/DDBJ databases">
        <title>Diversity of ethanolamine utilization by human commensal Escherichia coli.</title>
        <authorList>
            <person name="Jubelin G."/>
        </authorList>
    </citation>
    <scope>NUCLEOTIDE SEQUENCE</scope>
    <source>
        <strain evidence="2">S1</strain>
    </source>
</reference>
<dbReference type="Pfam" id="PF13473">
    <property type="entry name" value="Cupredoxin_1"/>
    <property type="match status" value="1"/>
</dbReference>
<protein>
    <submittedName>
        <fullName evidence="2">Cupredoxin domain-containing protein</fullName>
    </submittedName>
</protein>
<dbReference type="SUPFAM" id="SSF49503">
    <property type="entry name" value="Cupredoxins"/>
    <property type="match status" value="1"/>
</dbReference>
<dbReference type="PANTHER" id="PTHR36507">
    <property type="entry name" value="BLL1555 PROTEIN"/>
    <property type="match status" value="1"/>
</dbReference>
<evidence type="ECO:0000313" key="3">
    <source>
        <dbReference type="Proteomes" id="UP001206878"/>
    </source>
</evidence>
<dbReference type="EMBL" id="JANPXH010001065">
    <property type="protein sequence ID" value="MCR6679290.1"/>
    <property type="molecule type" value="Genomic_DNA"/>
</dbReference>
<proteinExistence type="predicted"/>
<gene>
    <name evidence="2" type="ORF">NVV43_27885</name>
</gene>
<dbReference type="InterPro" id="IPR028096">
    <property type="entry name" value="EfeO_Cupredoxin"/>
</dbReference>
<evidence type="ECO:0000313" key="2">
    <source>
        <dbReference type="EMBL" id="MCR6679290.1"/>
    </source>
</evidence>